<proteinExistence type="predicted"/>
<dbReference type="EMBL" id="MT234342">
    <property type="protein sequence ID" value="QIW87860.1"/>
    <property type="molecule type" value="Genomic_DNA"/>
</dbReference>
<name>A0A858MV68_9CAUD</name>
<organism evidence="1 2">
    <name type="scientific">Agrobacterium phage OLIVR5</name>
    <dbReference type="NCBI Taxonomy" id="2723773"/>
    <lineage>
        <taxon>Viruses</taxon>
        <taxon>Duplodnaviria</taxon>
        <taxon>Heunggongvirae</taxon>
        <taxon>Uroviricota</taxon>
        <taxon>Caudoviricetes</taxon>
        <taxon>Pootjesviridae</taxon>
        <taxon>Heverleevirus</taxon>
        <taxon>Heverleevirus OLIVR5</taxon>
    </lineage>
</organism>
<reference evidence="1 2" key="1">
    <citation type="submission" date="2020-03" db="EMBL/GenBank/DDBJ databases">
        <authorList>
            <person name="Holtappels D."/>
            <person name="Bomans J.P.J."/>
            <person name="Lavigne R."/>
            <person name="Wagemans J."/>
        </authorList>
    </citation>
    <scope>NUCLEOTIDE SEQUENCE [LARGE SCALE GENOMIC DNA]</scope>
    <source>
        <strain evidence="1 2">OLIVR5</strain>
    </source>
</reference>
<evidence type="ECO:0000313" key="1">
    <source>
        <dbReference type="EMBL" id="QIW87860.1"/>
    </source>
</evidence>
<keyword evidence="2" id="KW-1185">Reference proteome</keyword>
<gene>
    <name evidence="1" type="ORF">Ab1vBOLIVR5_gp212c</name>
</gene>
<accession>A0A858MV68</accession>
<dbReference type="Proteomes" id="UP000671873">
    <property type="component" value="Segment"/>
</dbReference>
<protein>
    <submittedName>
        <fullName evidence="1">Uncharacterized protein</fullName>
    </submittedName>
</protein>
<sequence>MNYFKRRWHFSIYNHLDLEYKKSKFNRRLK</sequence>
<evidence type="ECO:0000313" key="2">
    <source>
        <dbReference type="Proteomes" id="UP000671873"/>
    </source>
</evidence>